<feature type="domain" description="AB hydrolase-1" evidence="2">
    <location>
        <begin position="20"/>
        <end position="268"/>
    </location>
</feature>
<reference evidence="3 4" key="1">
    <citation type="submission" date="2020-08" db="EMBL/GenBank/DDBJ databases">
        <title>Sequencing the genomes of 1000 actinobacteria strains.</title>
        <authorList>
            <person name="Klenk H.-P."/>
        </authorList>
    </citation>
    <scope>NUCLEOTIDE SEQUENCE [LARGE SCALE GENOMIC DNA]</scope>
    <source>
        <strain evidence="3 4">DSM 28967</strain>
    </source>
</reference>
<dbReference type="Proteomes" id="UP000549971">
    <property type="component" value="Unassembled WGS sequence"/>
</dbReference>
<accession>A0A7W9JC15</accession>
<dbReference type="InterPro" id="IPR000073">
    <property type="entry name" value="AB_hydrolase_1"/>
</dbReference>
<dbReference type="EMBL" id="JACHMY010000001">
    <property type="protein sequence ID" value="MBB5839184.1"/>
    <property type="molecule type" value="Genomic_DNA"/>
</dbReference>
<dbReference type="GO" id="GO:0018786">
    <property type="term" value="F:haloalkane dehalogenase activity"/>
    <property type="evidence" value="ECO:0007669"/>
    <property type="project" value="UniProtKB-EC"/>
</dbReference>
<dbReference type="Pfam" id="PF00561">
    <property type="entry name" value="Abhydrolase_1"/>
    <property type="match status" value="1"/>
</dbReference>
<evidence type="ECO:0000313" key="3">
    <source>
        <dbReference type="EMBL" id="MBB5839184.1"/>
    </source>
</evidence>
<dbReference type="SUPFAM" id="SSF53474">
    <property type="entry name" value="alpha/beta-Hydrolases"/>
    <property type="match status" value="1"/>
</dbReference>
<protein>
    <submittedName>
        <fullName evidence="3">Haloalkane dehalogenase</fullName>
        <ecNumber evidence="3">3.8.1.5</ecNumber>
    </submittedName>
</protein>
<dbReference type="AlphaFoldDB" id="A0A7W9JC15"/>
<dbReference type="InterPro" id="IPR000639">
    <property type="entry name" value="Epox_hydrolase-like"/>
</dbReference>
<evidence type="ECO:0000313" key="4">
    <source>
        <dbReference type="Proteomes" id="UP000549971"/>
    </source>
</evidence>
<sequence>MQFTEVHGVRMAWREVGSGPPVVFLHGNPTSSYLWRNVLDRVAQHGRCIAPDLVGMGASGKLPDSGPGRYRLVEHREYLDALLSALGVEKDVVFIGHDWGSVLGIDWCRRHPDAVRGIAYLETLAAPVAADSENAPDPELFGPLRGPAGETLVLDDNFFVEKVLPAGIQRTLAPDEMAAYRTPYEQPGESRRPTLTWAREIPMDGDPADVAEIVARNAEWMATSPIPKLFVNGDPGALLTGPLRTLCRQWPNQHEVTVPGLHFLPEDSPHQLATALNHWLTTLTPA</sequence>
<comment type="caution">
    <text evidence="3">The sequence shown here is derived from an EMBL/GenBank/DDBJ whole genome shotgun (WGS) entry which is preliminary data.</text>
</comment>
<organism evidence="3 4">
    <name type="scientific">Kribbella italica</name>
    <dbReference type="NCBI Taxonomy" id="1540520"/>
    <lineage>
        <taxon>Bacteria</taxon>
        <taxon>Bacillati</taxon>
        <taxon>Actinomycetota</taxon>
        <taxon>Actinomycetes</taxon>
        <taxon>Propionibacteriales</taxon>
        <taxon>Kribbellaceae</taxon>
        <taxon>Kribbella</taxon>
    </lineage>
</organism>
<dbReference type="PRINTS" id="PR00412">
    <property type="entry name" value="EPOXHYDRLASE"/>
</dbReference>
<dbReference type="NCBIfam" id="NF002938">
    <property type="entry name" value="PRK03592.1"/>
    <property type="match status" value="1"/>
</dbReference>
<evidence type="ECO:0000259" key="2">
    <source>
        <dbReference type="Pfam" id="PF00561"/>
    </source>
</evidence>
<dbReference type="EC" id="3.8.1.5" evidence="3"/>
<gene>
    <name evidence="3" type="ORF">HDA39_005918</name>
</gene>
<dbReference type="PANTHER" id="PTHR43329">
    <property type="entry name" value="EPOXIDE HYDROLASE"/>
    <property type="match status" value="1"/>
</dbReference>
<evidence type="ECO:0000256" key="1">
    <source>
        <dbReference type="ARBA" id="ARBA00022801"/>
    </source>
</evidence>
<name>A0A7W9JC15_9ACTN</name>
<dbReference type="Gene3D" id="3.40.50.1820">
    <property type="entry name" value="alpha/beta hydrolase"/>
    <property type="match status" value="1"/>
</dbReference>
<keyword evidence="4" id="KW-1185">Reference proteome</keyword>
<keyword evidence="1 3" id="KW-0378">Hydrolase</keyword>
<dbReference type="RefSeq" id="WP_184800666.1">
    <property type="nucleotide sequence ID" value="NZ_JACHMY010000001.1"/>
</dbReference>
<dbReference type="InterPro" id="IPR029058">
    <property type="entry name" value="AB_hydrolase_fold"/>
</dbReference>
<proteinExistence type="predicted"/>